<evidence type="ECO:0000256" key="5">
    <source>
        <dbReference type="ARBA" id="ARBA00022989"/>
    </source>
</evidence>
<evidence type="ECO:0000256" key="3">
    <source>
        <dbReference type="ARBA" id="ARBA00022475"/>
    </source>
</evidence>
<feature type="transmembrane region" description="Helical" evidence="7">
    <location>
        <begin position="209"/>
        <end position="235"/>
    </location>
</feature>
<dbReference type="Proteomes" id="UP001165060">
    <property type="component" value="Unassembled WGS sequence"/>
</dbReference>
<gene>
    <name evidence="8" type="ORF">TeGR_g12505</name>
</gene>
<evidence type="ECO:0000256" key="7">
    <source>
        <dbReference type="SAM" id="Phobius"/>
    </source>
</evidence>
<reference evidence="8 9" key="1">
    <citation type="journal article" date="2023" name="Commun. Biol.">
        <title>Genome analysis of Parmales, the sister group of diatoms, reveals the evolutionary specialization of diatoms from phago-mixotrophs to photoautotrophs.</title>
        <authorList>
            <person name="Ban H."/>
            <person name="Sato S."/>
            <person name="Yoshikawa S."/>
            <person name="Yamada K."/>
            <person name="Nakamura Y."/>
            <person name="Ichinomiya M."/>
            <person name="Sato N."/>
            <person name="Blanc-Mathieu R."/>
            <person name="Endo H."/>
            <person name="Kuwata A."/>
            <person name="Ogata H."/>
        </authorList>
    </citation>
    <scope>NUCLEOTIDE SEQUENCE [LARGE SCALE GENOMIC DNA]</scope>
</reference>
<keyword evidence="5 7" id="KW-1133">Transmembrane helix</keyword>
<organism evidence="8 9">
    <name type="scientific">Tetraparma gracilis</name>
    <dbReference type="NCBI Taxonomy" id="2962635"/>
    <lineage>
        <taxon>Eukaryota</taxon>
        <taxon>Sar</taxon>
        <taxon>Stramenopiles</taxon>
        <taxon>Ochrophyta</taxon>
        <taxon>Bolidophyceae</taxon>
        <taxon>Parmales</taxon>
        <taxon>Triparmaceae</taxon>
        <taxon>Tetraparma</taxon>
    </lineage>
</organism>
<dbReference type="EMBL" id="BRYB01001531">
    <property type="protein sequence ID" value="GMI27838.1"/>
    <property type="molecule type" value="Genomic_DNA"/>
</dbReference>
<dbReference type="NCBIfam" id="NF037997">
    <property type="entry name" value="Na_Pi_symport"/>
    <property type="match status" value="1"/>
</dbReference>
<accession>A0ABQ6MKZ8</accession>
<keyword evidence="3" id="KW-1003">Cell membrane</keyword>
<feature type="transmembrane region" description="Helical" evidence="7">
    <location>
        <begin position="163"/>
        <end position="185"/>
    </location>
</feature>
<dbReference type="PANTHER" id="PTHR10010:SF46">
    <property type="entry name" value="SODIUM-DEPENDENT PHOSPHATE TRANSPORT PROTEIN 2B"/>
    <property type="match status" value="1"/>
</dbReference>
<keyword evidence="9" id="KW-1185">Reference proteome</keyword>
<evidence type="ECO:0000256" key="1">
    <source>
        <dbReference type="ARBA" id="ARBA00004651"/>
    </source>
</evidence>
<proteinExistence type="inferred from homology"/>
<dbReference type="PANTHER" id="PTHR10010">
    <property type="entry name" value="SOLUTE CARRIER FAMILY 34 SODIUM PHOSPHATE , MEMBER 2-RELATED"/>
    <property type="match status" value="1"/>
</dbReference>
<keyword evidence="4 7" id="KW-0812">Transmembrane</keyword>
<evidence type="ECO:0000256" key="6">
    <source>
        <dbReference type="ARBA" id="ARBA00023136"/>
    </source>
</evidence>
<evidence type="ECO:0000256" key="2">
    <source>
        <dbReference type="ARBA" id="ARBA00005808"/>
    </source>
</evidence>
<protein>
    <submittedName>
        <fullName evidence="8">Uncharacterized protein</fullName>
    </submittedName>
</protein>
<keyword evidence="6 7" id="KW-0472">Membrane</keyword>
<dbReference type="Pfam" id="PF02690">
    <property type="entry name" value="Na_Pi_cotrans"/>
    <property type="match status" value="1"/>
</dbReference>
<evidence type="ECO:0000256" key="4">
    <source>
        <dbReference type="ARBA" id="ARBA00022692"/>
    </source>
</evidence>
<feature type="transmembrane region" description="Helical" evidence="7">
    <location>
        <begin position="318"/>
        <end position="341"/>
    </location>
</feature>
<comment type="caution">
    <text evidence="8">The sequence shown here is derived from an EMBL/GenBank/DDBJ whole genome shotgun (WGS) entry which is preliminary data.</text>
</comment>
<dbReference type="InterPro" id="IPR003841">
    <property type="entry name" value="Na/Pi_transpt"/>
</dbReference>
<evidence type="ECO:0000313" key="9">
    <source>
        <dbReference type="Proteomes" id="UP001165060"/>
    </source>
</evidence>
<feature type="transmembrane region" description="Helical" evidence="7">
    <location>
        <begin position="273"/>
        <end position="297"/>
    </location>
</feature>
<comment type="subcellular location">
    <subcellularLocation>
        <location evidence="1">Cell membrane</location>
        <topology evidence="1">Multi-pass membrane protein</topology>
    </subcellularLocation>
</comment>
<evidence type="ECO:0000313" key="8">
    <source>
        <dbReference type="EMBL" id="GMI27838.1"/>
    </source>
</evidence>
<comment type="similarity">
    <text evidence="2">Belongs to the SLC34A transporter family.</text>
</comment>
<sequence>MTVPVAIPVIMGANIGTSVTNTLVSFGQVNDDDQFERAFAGATVHDMFNFLTVFTLLPIELIFHPLEHISNAMKPETVDDEDKWEGPIKKWVAPLVKRVLNANKDVIKYVAKGEATCAEIYADPEETGLIKCSNLLNPFTGVESAEKICPAFYKENATREEDMASGAVCLLLSILGLCICLYSLVKVLQSIVLSSSVGLIKRSTDVNPYFAMVVGCGVTILVQSSSITTSVLTPLVGLDIIKLEQMFPLTLGANIGTTGTAVMASMVSSKPEAVQIAICHLFFNIFGILIWFPVPFMRQWPIRAAKQLGFFTRKYKQFPIWYIMFSFVVAPAILMGVSTLFDKGGAFVVIGWLLVIAITGVVFRSIYWFKRQDGYSKLTVMLEAREARAQFTRGLHQHVIELESRIAALEAGPEGSRAIVANIGKTL</sequence>
<feature type="transmembrane region" description="Helical" evidence="7">
    <location>
        <begin position="347"/>
        <end position="369"/>
    </location>
</feature>
<name>A0ABQ6MKZ8_9STRA</name>